<evidence type="ECO:0000313" key="3">
    <source>
        <dbReference type="Proteomes" id="UP001634007"/>
    </source>
</evidence>
<keyword evidence="3" id="KW-1185">Reference proteome</keyword>
<dbReference type="PANTHER" id="PTHR15907">
    <property type="entry name" value="DUF614 FAMILY PROTEIN-RELATED"/>
    <property type="match status" value="1"/>
</dbReference>
<feature type="transmembrane region" description="Helical" evidence="1">
    <location>
        <begin position="160"/>
        <end position="178"/>
    </location>
</feature>
<gene>
    <name evidence="2" type="ORF">ACJRO7_014396</name>
</gene>
<name>A0ABD3L013_EUCGL</name>
<dbReference type="EMBL" id="JBJKBG010000003">
    <property type="protein sequence ID" value="KAL3745276.1"/>
    <property type="molecule type" value="Genomic_DNA"/>
</dbReference>
<dbReference type="Proteomes" id="UP001634007">
    <property type="component" value="Unassembled WGS sequence"/>
</dbReference>
<reference evidence="2 3" key="1">
    <citation type="submission" date="2024-11" db="EMBL/GenBank/DDBJ databases">
        <title>Chromosome-level genome assembly of Eucalyptus globulus Labill. provides insights into its genome evolution.</title>
        <authorList>
            <person name="Li X."/>
        </authorList>
    </citation>
    <scope>NUCLEOTIDE SEQUENCE [LARGE SCALE GENOMIC DNA]</scope>
    <source>
        <strain evidence="2">CL2024</strain>
        <tissue evidence="2">Fresh tender leaves</tissue>
    </source>
</reference>
<accession>A0ABD3L013</accession>
<dbReference type="NCBIfam" id="TIGR01571">
    <property type="entry name" value="A_thal_Cys_rich"/>
    <property type="match status" value="1"/>
</dbReference>
<dbReference type="InterPro" id="IPR006461">
    <property type="entry name" value="PLAC_motif_containing"/>
</dbReference>
<organism evidence="2 3">
    <name type="scientific">Eucalyptus globulus</name>
    <name type="common">Tasmanian blue gum</name>
    <dbReference type="NCBI Taxonomy" id="34317"/>
    <lineage>
        <taxon>Eukaryota</taxon>
        <taxon>Viridiplantae</taxon>
        <taxon>Streptophyta</taxon>
        <taxon>Embryophyta</taxon>
        <taxon>Tracheophyta</taxon>
        <taxon>Spermatophyta</taxon>
        <taxon>Magnoliopsida</taxon>
        <taxon>eudicotyledons</taxon>
        <taxon>Gunneridae</taxon>
        <taxon>Pentapetalae</taxon>
        <taxon>rosids</taxon>
        <taxon>malvids</taxon>
        <taxon>Myrtales</taxon>
        <taxon>Myrtaceae</taxon>
        <taxon>Myrtoideae</taxon>
        <taxon>Eucalypteae</taxon>
        <taxon>Eucalyptus</taxon>
    </lineage>
</organism>
<dbReference type="AlphaFoldDB" id="A0ABD3L013"/>
<protein>
    <submittedName>
        <fullName evidence="2">Uncharacterized protein</fullName>
    </submittedName>
</protein>
<evidence type="ECO:0000313" key="2">
    <source>
        <dbReference type="EMBL" id="KAL3745276.1"/>
    </source>
</evidence>
<sequence>MCPAPLKIKATNKKRAETGLGLGLVLQLHGHVERRQPILTATRPPQGQRSRFRRRRLIIGAPQPSGNNALVPVHDYSIVPPPPPLAVASLAPSAGSSGLQPEGPSVILVPYVGVPWKSGIFDCLQHPANALITTVAPCVTFGQIAEIVDNGSTSCLTGSFLHFFLFLVICHWNIGIGYRMRLRNAFQTAETPPTDRFARTLCPLCSLCQEFRELNYRYQGVIAGILHEQWQQEGEIIPPTSQAMTR</sequence>
<evidence type="ECO:0000256" key="1">
    <source>
        <dbReference type="SAM" id="Phobius"/>
    </source>
</evidence>
<keyword evidence="1" id="KW-1133">Transmembrane helix</keyword>
<keyword evidence="1" id="KW-0812">Transmembrane</keyword>
<dbReference type="Pfam" id="PF04749">
    <property type="entry name" value="PLAC8"/>
    <property type="match status" value="1"/>
</dbReference>
<keyword evidence="1" id="KW-0472">Membrane</keyword>
<proteinExistence type="predicted"/>
<comment type="caution">
    <text evidence="2">The sequence shown here is derived from an EMBL/GenBank/DDBJ whole genome shotgun (WGS) entry which is preliminary data.</text>
</comment>